<keyword evidence="4" id="KW-1185">Reference proteome</keyword>
<sequence length="234" mass="24080">MRPYRTAIALLAAALVLSACGKDEDPQTRAANGEAGELLPAPQGAQGGVTGMPSQPGPGQIGPPSGELPPGTLLDENGNPILPATPEDGTVAAGEDDVAPVDAVDPASADEPTPQDAVTVVRDYYAAINARAYARAYALWSDGGRASGQTPQQFADGFADTNGVSAEILPPGRVDAAAGSRYIEVPVALTATQRDGSQRKYIGAYVLRRAVVDGATPEQRAWHIGSADIREVKP</sequence>
<evidence type="ECO:0000256" key="2">
    <source>
        <dbReference type="SAM" id="SignalP"/>
    </source>
</evidence>
<dbReference type="AlphaFoldDB" id="A0A371K5W2"/>
<reference evidence="3 4" key="1">
    <citation type="submission" date="2018-08" db="EMBL/GenBank/DDBJ databases">
        <title>Lysobacter sp. zong2l5, whole genome shotgun sequence.</title>
        <authorList>
            <person name="Zhang X."/>
            <person name="Feng G."/>
            <person name="Zhu H."/>
        </authorList>
    </citation>
    <scope>NUCLEOTIDE SEQUENCE [LARGE SCALE GENOMIC DNA]</scope>
    <source>
        <strain evidence="4">zong2l5</strain>
    </source>
</reference>
<evidence type="ECO:0008006" key="5">
    <source>
        <dbReference type="Google" id="ProtNLM"/>
    </source>
</evidence>
<dbReference type="OrthoDB" id="485556at2"/>
<dbReference type="EMBL" id="QTSU01000001">
    <property type="protein sequence ID" value="RDZ29333.1"/>
    <property type="molecule type" value="Genomic_DNA"/>
</dbReference>
<feature type="region of interest" description="Disordered" evidence="1">
    <location>
        <begin position="23"/>
        <end position="93"/>
    </location>
</feature>
<evidence type="ECO:0000256" key="1">
    <source>
        <dbReference type="SAM" id="MobiDB-lite"/>
    </source>
</evidence>
<dbReference type="Proteomes" id="UP000264492">
    <property type="component" value="Unassembled WGS sequence"/>
</dbReference>
<dbReference type="PROSITE" id="PS51257">
    <property type="entry name" value="PROKAR_LIPOPROTEIN"/>
    <property type="match status" value="1"/>
</dbReference>
<comment type="caution">
    <text evidence="3">The sequence shown here is derived from an EMBL/GenBank/DDBJ whole genome shotgun (WGS) entry which is preliminary data.</text>
</comment>
<protein>
    <recommendedName>
        <fullName evidence="5">Lipoprotein</fullName>
    </recommendedName>
</protein>
<organism evidence="3 4">
    <name type="scientific">Lysobacter silvisoli</name>
    <dbReference type="NCBI Taxonomy" id="2293254"/>
    <lineage>
        <taxon>Bacteria</taxon>
        <taxon>Pseudomonadati</taxon>
        <taxon>Pseudomonadota</taxon>
        <taxon>Gammaproteobacteria</taxon>
        <taxon>Lysobacterales</taxon>
        <taxon>Lysobacteraceae</taxon>
        <taxon>Lysobacter</taxon>
    </lineage>
</organism>
<feature type="chain" id="PRO_5016852608" description="Lipoprotein" evidence="2">
    <location>
        <begin position="22"/>
        <end position="234"/>
    </location>
</feature>
<feature type="signal peptide" evidence="2">
    <location>
        <begin position="1"/>
        <end position="21"/>
    </location>
</feature>
<name>A0A371K5W2_9GAMM</name>
<feature type="compositionally biased region" description="Low complexity" evidence="1">
    <location>
        <begin position="51"/>
        <end position="65"/>
    </location>
</feature>
<proteinExistence type="predicted"/>
<keyword evidence="2" id="KW-0732">Signal</keyword>
<dbReference type="RefSeq" id="WP_115858770.1">
    <property type="nucleotide sequence ID" value="NZ_QTSU01000001.1"/>
</dbReference>
<evidence type="ECO:0000313" key="3">
    <source>
        <dbReference type="EMBL" id="RDZ29333.1"/>
    </source>
</evidence>
<accession>A0A371K5W2</accession>
<evidence type="ECO:0000313" key="4">
    <source>
        <dbReference type="Proteomes" id="UP000264492"/>
    </source>
</evidence>
<gene>
    <name evidence="3" type="ORF">DX914_09690</name>
</gene>